<proteinExistence type="predicted"/>
<keyword evidence="4" id="KW-1185">Reference proteome</keyword>
<dbReference type="InterPro" id="IPR013670">
    <property type="entry name" value="EcoEI_R_C_dom"/>
</dbReference>
<feature type="compositionally biased region" description="Basic and acidic residues" evidence="1">
    <location>
        <begin position="540"/>
        <end position="554"/>
    </location>
</feature>
<gene>
    <name evidence="3" type="primary">hsdR</name>
    <name evidence="3" type="ORF">ACFSW8_16545</name>
</gene>
<comment type="caution">
    <text evidence="3">The sequence shown here is derived from an EMBL/GenBank/DDBJ whole genome shotgun (WGS) entry which is preliminary data.</text>
</comment>
<dbReference type="Pfam" id="PF00271">
    <property type="entry name" value="Helicase_C"/>
    <property type="match status" value="1"/>
</dbReference>
<dbReference type="Pfam" id="PF04851">
    <property type="entry name" value="ResIII"/>
    <property type="match status" value="1"/>
</dbReference>
<dbReference type="InterPro" id="IPR006935">
    <property type="entry name" value="Helicase/UvrB_N"/>
</dbReference>
<dbReference type="InterPro" id="IPR014001">
    <property type="entry name" value="Helicase_ATP-bd"/>
</dbReference>
<dbReference type="Pfam" id="PF08463">
    <property type="entry name" value="EcoEI_R_C"/>
    <property type="match status" value="1"/>
</dbReference>
<evidence type="ECO:0000313" key="4">
    <source>
        <dbReference type="Proteomes" id="UP001597389"/>
    </source>
</evidence>
<dbReference type="Gene3D" id="3.90.1570.30">
    <property type="match status" value="1"/>
</dbReference>
<name>A0ABW4ZG75_9BACT</name>
<dbReference type="CDD" id="cd18032">
    <property type="entry name" value="DEXHc_RE_I_III_res"/>
    <property type="match status" value="1"/>
</dbReference>
<evidence type="ECO:0000313" key="3">
    <source>
        <dbReference type="EMBL" id="MFD2160516.1"/>
    </source>
</evidence>
<dbReference type="RefSeq" id="WP_377087995.1">
    <property type="nucleotide sequence ID" value="NZ_JBHSJL010000014.1"/>
</dbReference>
<dbReference type="SUPFAM" id="SSF52540">
    <property type="entry name" value="P-loop containing nucleoside triphosphate hydrolases"/>
    <property type="match status" value="1"/>
</dbReference>
<evidence type="ECO:0000259" key="2">
    <source>
        <dbReference type="PROSITE" id="PS51192"/>
    </source>
</evidence>
<dbReference type="Proteomes" id="UP001597389">
    <property type="component" value="Unassembled WGS sequence"/>
</dbReference>
<dbReference type="InterPro" id="IPR001650">
    <property type="entry name" value="Helicase_C-like"/>
</dbReference>
<dbReference type="Gene3D" id="3.40.50.300">
    <property type="entry name" value="P-loop containing nucleotide triphosphate hydrolases"/>
    <property type="match status" value="2"/>
</dbReference>
<dbReference type="NCBIfam" id="NF046051">
    <property type="entry name" value="restrict_EcoAI"/>
    <property type="match status" value="1"/>
</dbReference>
<reference evidence="4" key="1">
    <citation type="journal article" date="2019" name="Int. J. Syst. Evol. Microbiol.">
        <title>The Global Catalogue of Microorganisms (GCM) 10K type strain sequencing project: providing services to taxonomists for standard genome sequencing and annotation.</title>
        <authorList>
            <consortium name="The Broad Institute Genomics Platform"/>
            <consortium name="The Broad Institute Genome Sequencing Center for Infectious Disease"/>
            <person name="Wu L."/>
            <person name="Ma J."/>
        </authorList>
    </citation>
    <scope>NUCLEOTIDE SEQUENCE [LARGE SCALE GENOMIC DNA]</scope>
    <source>
        <strain evidence="4">CCUG 57942</strain>
    </source>
</reference>
<dbReference type="InterPro" id="IPR027417">
    <property type="entry name" value="P-loop_NTPase"/>
</dbReference>
<dbReference type="PANTHER" id="PTHR47396:SF1">
    <property type="entry name" value="ATP-DEPENDENT HELICASE IRC3-RELATED"/>
    <property type="match status" value="1"/>
</dbReference>
<dbReference type="PROSITE" id="PS51192">
    <property type="entry name" value="HELICASE_ATP_BIND_1"/>
    <property type="match status" value="1"/>
</dbReference>
<dbReference type="EMBL" id="JBHUJB010000083">
    <property type="protein sequence ID" value="MFD2160516.1"/>
    <property type="molecule type" value="Genomic_DNA"/>
</dbReference>
<accession>A0ABW4ZG75</accession>
<dbReference type="PANTHER" id="PTHR47396">
    <property type="entry name" value="TYPE I RESTRICTION ENZYME ECOKI R PROTEIN"/>
    <property type="match status" value="1"/>
</dbReference>
<feature type="region of interest" description="Disordered" evidence="1">
    <location>
        <begin position="540"/>
        <end position="578"/>
    </location>
</feature>
<dbReference type="CDD" id="cd18799">
    <property type="entry name" value="SF2_C_EcoAI-like"/>
    <property type="match status" value="1"/>
</dbReference>
<evidence type="ECO:0000256" key="1">
    <source>
        <dbReference type="SAM" id="MobiDB-lite"/>
    </source>
</evidence>
<dbReference type="InterPro" id="IPR050742">
    <property type="entry name" value="Helicase_Restrict-Modif_Enz"/>
</dbReference>
<dbReference type="SMART" id="SM00487">
    <property type="entry name" value="DEXDc"/>
    <property type="match status" value="1"/>
</dbReference>
<feature type="domain" description="Helicase ATP-binding" evidence="2">
    <location>
        <begin position="161"/>
        <end position="340"/>
    </location>
</feature>
<organism evidence="3 4">
    <name type="scientific">Rubritalea tangerina</name>
    <dbReference type="NCBI Taxonomy" id="430798"/>
    <lineage>
        <taxon>Bacteria</taxon>
        <taxon>Pseudomonadati</taxon>
        <taxon>Verrucomicrobiota</taxon>
        <taxon>Verrucomicrobiia</taxon>
        <taxon>Verrucomicrobiales</taxon>
        <taxon>Rubritaleaceae</taxon>
        <taxon>Rubritalea</taxon>
    </lineage>
</organism>
<sequence length="778" mass="88949">MTEADTRANYIDPALKSTGWNKSLITREYYFTDGRKLAGQKRGSRCFVDYLLHKGNHFLAIIEAKKESEHPTKGLQQAIDYAKKLEIRFVYSSNGTQIYEMDLKTGSGNYIDTYPTPDELLDRITGDNTSITETLRNTPFQLESGKTPRYYQELAVHAATDAIGNGTERVLLTLATGTGKTFIAFQIVHKLFQSRWNRQEFGARRPRILFLADRNILADQAINTFNPYENDLIKIDGDEVRRRNGEVPTNAHIFFAIYQALAERKNAENEDIGGYYKKYPSDFFDLILIDECHRGGAKNDGSWRDILDHFSPAVHLGLTATPKRTDNVDTYSYFGEPVYEYSLKDGINDGFLTPYRVKRVRTNLDELVLTGSDLILKGEAKKDLYEVKDYDTQIIADERTELVAKEILKQINALEKTIIFCVNQDHALTMRDMINKHKAAFGCPTDPHYCVRVTSDEGKTGRELLEKFQDNDKDIPTILTSSQMLTTGVDARNVRNIVLDRNIGSMVEFKQIVGRGTRVFDGKDYFTIIDFRGATNLFYDKDWDGDPEEPEPKQPRPPSKPGEEPDGNQPPIVGEPDPLEKEKLTVSLSPTRQLKVIDVEIRYIDDTGRPLTAQQFVEQLMFKLPQLFSSVEELREIWSHPDKREDFIIQLAQHGFDSDQLKTLRAMFEAEACDLFDILTFLSHEKPLRKRSERVLSTKQNTTFFSQYPHADAQAFLEFILFRYEMTGIDELSRKRLNHLIEQAKLGTLADLKQAFGGSPKDVLDAFLALQHVLYHCA</sequence>
<protein>
    <submittedName>
        <fullName evidence="3">EcoAI/FtnUII family type I restriction enzme subunit R</fullName>
    </submittedName>
</protein>